<proteinExistence type="predicted"/>
<name>A0ABX2TA23_9PROT</name>
<evidence type="ECO:0000313" key="1">
    <source>
        <dbReference type="EMBL" id="NYZ19998.1"/>
    </source>
</evidence>
<reference evidence="1 2" key="1">
    <citation type="submission" date="2020-05" db="EMBL/GenBank/DDBJ databases">
        <title>Azospirillum oleiclasticum sp. nov, a nitrogen-fixing and heavy crude oil-emulsifying bacterium isolated from the crude oil of Yumen Oilfield.</title>
        <authorList>
            <person name="Wu D."/>
            <person name="Cai M."/>
            <person name="Zhang X."/>
        </authorList>
    </citation>
    <scope>NUCLEOTIDE SEQUENCE [LARGE SCALE GENOMIC DNA]</scope>
    <source>
        <strain evidence="1 2">ROY-1-1-2</strain>
    </source>
</reference>
<comment type="caution">
    <text evidence="1">The sequence shown here is derived from an EMBL/GenBank/DDBJ whole genome shotgun (WGS) entry which is preliminary data.</text>
</comment>
<dbReference type="EMBL" id="JABFDB010000005">
    <property type="protein sequence ID" value="NYZ19998.1"/>
    <property type="molecule type" value="Genomic_DNA"/>
</dbReference>
<evidence type="ECO:0000313" key="2">
    <source>
        <dbReference type="Proteomes" id="UP000584642"/>
    </source>
</evidence>
<sequence length="510" mass="55969">MDVTASNAQTRERLDDFFGQLSIASRKKVLGALRDSGADAGSPERVVVDAVISSLNHRRRHHAMRLWMGCLAPVLVHTPTLLHTHERLPHLLHRVDAIAWWQTLEPMIKAPAASAQAFVTARCRDAAIDDVIASEEAAVLAEELRRQSAAALSGINRNDGTRHRFLASVNAQRRSILRAQKLGWAPPLGPEDLSSLIAMLGAAPEWREALRDVDDAMPPAARLMRLVDVPGRPMLALAHAYATLDPRLAADKRGIPGGWVIRDGLVAVFAHLGHRLVERLAEIVPTRGSLRLHSTEAPPLSQEIERWFLWHDLAVAAGGRERDTAERLSEGMEQLVQQVNNLLLPYLDRMVGSGEPRQDWSTLLPKVADVGALRNGLKRRAHGAELEGWSKSACDHVYRMFRRECALGGGADFAVLATLARLAVCMDMPMPVAATSGNLVAAARRRLDEPTPLSALEAPLMERLITVCNEARFRNGRWTPPEVTDLLEAATGHPLLARRAPAHPATGWPQ</sequence>
<gene>
    <name evidence="1" type="ORF">HND93_09755</name>
</gene>
<keyword evidence="2" id="KW-1185">Reference proteome</keyword>
<protein>
    <recommendedName>
        <fullName evidence="3">DUF4129 domain-containing protein</fullName>
    </recommendedName>
</protein>
<organism evidence="1 2">
    <name type="scientific">Azospirillum oleiclasticum</name>
    <dbReference type="NCBI Taxonomy" id="2735135"/>
    <lineage>
        <taxon>Bacteria</taxon>
        <taxon>Pseudomonadati</taxon>
        <taxon>Pseudomonadota</taxon>
        <taxon>Alphaproteobacteria</taxon>
        <taxon>Rhodospirillales</taxon>
        <taxon>Azospirillaceae</taxon>
        <taxon>Azospirillum</taxon>
    </lineage>
</organism>
<accession>A0ABX2TA23</accession>
<dbReference type="RefSeq" id="WP_180281771.1">
    <property type="nucleotide sequence ID" value="NZ_JABFDB010000005.1"/>
</dbReference>
<evidence type="ECO:0008006" key="3">
    <source>
        <dbReference type="Google" id="ProtNLM"/>
    </source>
</evidence>
<dbReference type="Proteomes" id="UP000584642">
    <property type="component" value="Unassembled WGS sequence"/>
</dbReference>